<dbReference type="RefSeq" id="XP_068368287.1">
    <property type="nucleotide sequence ID" value="XM_068514428.1"/>
</dbReference>
<evidence type="ECO:0000256" key="1">
    <source>
        <dbReference type="SAM" id="MobiDB-lite"/>
    </source>
</evidence>
<keyword evidence="3" id="KW-1185">Reference proteome</keyword>
<dbReference type="VEuPathDB" id="TrichDB:TRFO_42675"/>
<evidence type="ECO:0000313" key="3">
    <source>
        <dbReference type="Proteomes" id="UP000179807"/>
    </source>
</evidence>
<protein>
    <submittedName>
        <fullName evidence="2">Uncharacterized protein</fullName>
    </submittedName>
</protein>
<dbReference type="AlphaFoldDB" id="A0A1J4KV92"/>
<gene>
    <name evidence="2" type="ORF">TRFO_42675</name>
</gene>
<dbReference type="Proteomes" id="UP000179807">
    <property type="component" value="Unassembled WGS sequence"/>
</dbReference>
<organism evidence="2 3">
    <name type="scientific">Tritrichomonas foetus</name>
    <dbReference type="NCBI Taxonomy" id="1144522"/>
    <lineage>
        <taxon>Eukaryota</taxon>
        <taxon>Metamonada</taxon>
        <taxon>Parabasalia</taxon>
        <taxon>Tritrichomonadida</taxon>
        <taxon>Tritrichomonadidae</taxon>
        <taxon>Tritrichomonas</taxon>
    </lineage>
</organism>
<feature type="compositionally biased region" description="Polar residues" evidence="1">
    <location>
        <begin position="39"/>
        <end position="53"/>
    </location>
</feature>
<sequence length="174" mass="20484">MDPPTRPLSRRRRIDDDLKWSEDFDNFLNISKPKKHQNIDFSFSPSSKSNLRQIRTPKQKRDGYEGAKKAFLSAQNHRATLFKKYQNQMEKTENLLKKGKTPPCIQKQIDFTRAPVKQTDDHVIERVITVRNQEYRKSSKGLPKGYVIDLKTYHSLPPDRSFFVKGTPRVFFWG</sequence>
<feature type="region of interest" description="Disordered" evidence="1">
    <location>
        <begin position="38"/>
        <end position="64"/>
    </location>
</feature>
<name>A0A1J4KV92_9EUKA</name>
<reference evidence="2" key="1">
    <citation type="submission" date="2016-10" db="EMBL/GenBank/DDBJ databases">
        <authorList>
            <person name="Benchimol M."/>
            <person name="Almeida L.G."/>
            <person name="Vasconcelos A.T."/>
            <person name="Perreira-Neves A."/>
            <person name="Rosa I.A."/>
            <person name="Tasca T."/>
            <person name="Bogo M.R."/>
            <person name="de Souza W."/>
        </authorList>
    </citation>
    <scope>NUCLEOTIDE SEQUENCE [LARGE SCALE GENOMIC DNA]</scope>
    <source>
        <strain evidence="2">K</strain>
    </source>
</reference>
<comment type="caution">
    <text evidence="2">The sequence shown here is derived from an EMBL/GenBank/DDBJ whole genome shotgun (WGS) entry which is preliminary data.</text>
</comment>
<proteinExistence type="predicted"/>
<accession>A0A1J4KV92</accession>
<evidence type="ECO:0000313" key="2">
    <source>
        <dbReference type="EMBL" id="OHT15151.1"/>
    </source>
</evidence>
<dbReference type="EMBL" id="MLAK01000262">
    <property type="protein sequence ID" value="OHT15151.1"/>
    <property type="molecule type" value="Genomic_DNA"/>
</dbReference>
<dbReference type="GeneID" id="94849132"/>